<evidence type="ECO:0000313" key="3">
    <source>
        <dbReference type="Proteomes" id="UP000192513"/>
    </source>
</evidence>
<reference evidence="2 3" key="1">
    <citation type="submission" date="2017-02" db="EMBL/GenBank/DDBJ databases">
        <title>The new phylogeny of genus Mycobacterium.</title>
        <authorList>
            <person name="Tortoli E."/>
            <person name="Trovato A."/>
            <person name="Cirillo D.M."/>
        </authorList>
    </citation>
    <scope>NUCLEOTIDE SEQUENCE [LARGE SCALE GENOMIC DNA]</scope>
    <source>
        <strain evidence="2 3">DSM 45000</strain>
    </source>
</reference>
<dbReference type="EMBL" id="MVIE01000009">
    <property type="protein sequence ID" value="ORB42972.1"/>
    <property type="molecule type" value="Genomic_DNA"/>
</dbReference>
<dbReference type="SUPFAM" id="SSF46785">
    <property type="entry name" value="Winged helix' DNA-binding domain"/>
    <property type="match status" value="1"/>
</dbReference>
<evidence type="ECO:0000259" key="1">
    <source>
        <dbReference type="Pfam" id="PF03551"/>
    </source>
</evidence>
<dbReference type="InterPro" id="IPR005149">
    <property type="entry name" value="Tscrpt_reg_PadR_N"/>
</dbReference>
<keyword evidence="3" id="KW-1185">Reference proteome</keyword>
<protein>
    <submittedName>
        <fullName evidence="2">PadR family transcriptional regulator</fullName>
    </submittedName>
</protein>
<dbReference type="PANTHER" id="PTHR43252">
    <property type="entry name" value="TRANSCRIPTIONAL REGULATOR YQJI"/>
    <property type="match status" value="1"/>
</dbReference>
<comment type="caution">
    <text evidence="2">The sequence shown here is derived from an EMBL/GenBank/DDBJ whole genome shotgun (WGS) entry which is preliminary data.</text>
</comment>
<gene>
    <name evidence="2" type="ORF">BST39_09560</name>
</gene>
<feature type="domain" description="Transcription regulator PadR N-terminal" evidence="1">
    <location>
        <begin position="12"/>
        <end position="84"/>
    </location>
</feature>
<dbReference type="AlphaFoldDB" id="A0A1X0IDP3"/>
<dbReference type="Proteomes" id="UP000192513">
    <property type="component" value="Unassembled WGS sequence"/>
</dbReference>
<accession>A0A1X0IDP3</accession>
<dbReference type="STRING" id="590652.BST39_09560"/>
<name>A0A1X0IDP3_9MYCO</name>
<dbReference type="Gene3D" id="1.10.10.10">
    <property type="entry name" value="Winged helix-like DNA-binding domain superfamily/Winged helix DNA-binding domain"/>
    <property type="match status" value="1"/>
</dbReference>
<dbReference type="InterPro" id="IPR036388">
    <property type="entry name" value="WH-like_DNA-bd_sf"/>
</dbReference>
<dbReference type="InterPro" id="IPR036390">
    <property type="entry name" value="WH_DNA-bd_sf"/>
</dbReference>
<dbReference type="Pfam" id="PF03551">
    <property type="entry name" value="PadR"/>
    <property type="match status" value="1"/>
</dbReference>
<organism evidence="2 3">
    <name type="scientific">Mycobacterium paraseoulense</name>
    <dbReference type="NCBI Taxonomy" id="590652"/>
    <lineage>
        <taxon>Bacteria</taxon>
        <taxon>Bacillati</taxon>
        <taxon>Actinomycetota</taxon>
        <taxon>Actinomycetes</taxon>
        <taxon>Mycobacteriales</taxon>
        <taxon>Mycobacteriaceae</taxon>
        <taxon>Mycobacterium</taxon>
    </lineage>
</organism>
<sequence length="218" mass="24482">MVSQPTATSFALLGLLGIQPWTAYELVAQAKRSLHHFWPRSEAHLYAELKRLVERGHAHAELIEGRRRQRTRYTITPAGRVALEDWLGTEPAPPVLEIEGLLRVLLADQGSVKELRAAVETTARQAHELLVDGTTLLEDLLARGGQFPQRLHLTERSASLYGEFILLLNRWCEETLAEVDTWRETSDVGMTPGARQRLERLLARAREGARSEHAVAVS</sequence>
<evidence type="ECO:0000313" key="2">
    <source>
        <dbReference type="EMBL" id="ORB42972.1"/>
    </source>
</evidence>
<dbReference type="PANTHER" id="PTHR43252:SF2">
    <property type="entry name" value="TRANSCRIPTION REGULATOR, PADR-LIKE FAMILY"/>
    <property type="match status" value="1"/>
</dbReference>
<dbReference type="OrthoDB" id="3186544at2"/>
<proteinExistence type="predicted"/>